<sequence>MTSRFYELTDDMTQPERWHLRSPVDEHGQKIDPWQFTEGRRLEPQGVIRFPVRPEGVVLEFTLDSFATPVVHGRVVQLFERLGIQDVQFLPVEVEGHAGPWFILNALRILRCIDDARCAEVRYFTPQDGQPEKVGEYKNVRGMRIDPARTEGAHLFRPWGWYLSLIVSEDLKRALEREGLTGPVFTEV</sequence>
<proteinExistence type="predicted"/>
<organism evidence="2 3">
    <name type="scientific">Archangium gephyra</name>
    <dbReference type="NCBI Taxonomy" id="48"/>
    <lineage>
        <taxon>Bacteria</taxon>
        <taxon>Pseudomonadati</taxon>
        <taxon>Myxococcota</taxon>
        <taxon>Myxococcia</taxon>
        <taxon>Myxococcales</taxon>
        <taxon>Cystobacterineae</taxon>
        <taxon>Archangiaceae</taxon>
        <taxon>Archangium</taxon>
    </lineage>
</organism>
<dbReference type="Pfam" id="PF07791">
    <property type="entry name" value="Imm11"/>
    <property type="match status" value="1"/>
</dbReference>
<name>A0ABX9K0B0_9BACT</name>
<dbReference type="InterPro" id="IPR012433">
    <property type="entry name" value="Imm11"/>
</dbReference>
<dbReference type="RefSeq" id="WP_047854071.1">
    <property type="nucleotide sequence ID" value="NZ_CP011509.1"/>
</dbReference>
<dbReference type="EMBL" id="QUMU01000006">
    <property type="protein sequence ID" value="REG30727.1"/>
    <property type="molecule type" value="Genomic_DNA"/>
</dbReference>
<evidence type="ECO:0000313" key="2">
    <source>
        <dbReference type="EMBL" id="REG30727.1"/>
    </source>
</evidence>
<evidence type="ECO:0000313" key="3">
    <source>
        <dbReference type="Proteomes" id="UP000256345"/>
    </source>
</evidence>
<gene>
    <name evidence="2" type="ORF">ATI61_106196</name>
</gene>
<keyword evidence="3" id="KW-1185">Reference proteome</keyword>
<reference evidence="2 3" key="1">
    <citation type="submission" date="2018-08" db="EMBL/GenBank/DDBJ databases">
        <title>Genomic Encyclopedia of Archaeal and Bacterial Type Strains, Phase II (KMG-II): from individual species to whole genera.</title>
        <authorList>
            <person name="Goeker M."/>
        </authorList>
    </citation>
    <scope>NUCLEOTIDE SEQUENCE [LARGE SCALE GENOMIC DNA]</scope>
    <source>
        <strain evidence="2 3">DSM 2261</strain>
    </source>
</reference>
<comment type="caution">
    <text evidence="2">The sequence shown here is derived from an EMBL/GenBank/DDBJ whole genome shotgun (WGS) entry which is preliminary data.</text>
</comment>
<evidence type="ECO:0000259" key="1">
    <source>
        <dbReference type="Pfam" id="PF07791"/>
    </source>
</evidence>
<feature type="domain" description="Immunity MXAN-0049 protein" evidence="1">
    <location>
        <begin position="43"/>
        <end position="188"/>
    </location>
</feature>
<accession>A0ABX9K0B0</accession>
<dbReference type="Proteomes" id="UP000256345">
    <property type="component" value="Unassembled WGS sequence"/>
</dbReference>
<protein>
    <recommendedName>
        <fullName evidence="1">Immunity MXAN-0049 protein domain-containing protein</fullName>
    </recommendedName>
</protein>